<dbReference type="Proteomes" id="UP001221597">
    <property type="component" value="Chromosome"/>
</dbReference>
<evidence type="ECO:0000313" key="1">
    <source>
        <dbReference type="EMBL" id="WFT76251.1"/>
    </source>
</evidence>
<name>A0ABY8J5T4_9BACI</name>
<sequence>MKIIESLTYEEALEITLDAHIQKYEDDYGNIEYGMPRAEDVPDKIEGMMGGSWSVGDFIAIFARLTQEQQKRIDALEQRITELEGGVL</sequence>
<keyword evidence="2" id="KW-1185">Reference proteome</keyword>
<protein>
    <recommendedName>
        <fullName evidence="3">Phage protein</fullName>
    </recommendedName>
</protein>
<gene>
    <name evidence="1" type="ORF">P9989_07775</name>
</gene>
<accession>A0ABY8J5T4</accession>
<reference evidence="1 2" key="1">
    <citation type="submission" date="2023-04" db="EMBL/GenBank/DDBJ databases">
        <title>Genome sequence of Halobacillus naozhouensis KACC 21980.</title>
        <authorList>
            <person name="Kim S."/>
            <person name="Heo J."/>
            <person name="Kwon S.-W."/>
        </authorList>
    </citation>
    <scope>NUCLEOTIDE SEQUENCE [LARGE SCALE GENOMIC DNA]</scope>
    <source>
        <strain evidence="1 2">KCTC 13234</strain>
    </source>
</reference>
<evidence type="ECO:0008006" key="3">
    <source>
        <dbReference type="Google" id="ProtNLM"/>
    </source>
</evidence>
<organism evidence="1 2">
    <name type="scientific">Halobacillus naozhouensis</name>
    <dbReference type="NCBI Taxonomy" id="554880"/>
    <lineage>
        <taxon>Bacteria</taxon>
        <taxon>Bacillati</taxon>
        <taxon>Bacillota</taxon>
        <taxon>Bacilli</taxon>
        <taxon>Bacillales</taxon>
        <taxon>Bacillaceae</taxon>
        <taxon>Halobacillus</taxon>
    </lineage>
</organism>
<dbReference type="RefSeq" id="WP_283078205.1">
    <property type="nucleotide sequence ID" value="NZ_CP121671.1"/>
</dbReference>
<proteinExistence type="predicted"/>
<dbReference type="EMBL" id="CP121671">
    <property type="protein sequence ID" value="WFT76251.1"/>
    <property type="molecule type" value="Genomic_DNA"/>
</dbReference>
<evidence type="ECO:0000313" key="2">
    <source>
        <dbReference type="Proteomes" id="UP001221597"/>
    </source>
</evidence>